<evidence type="ECO:0000313" key="5">
    <source>
        <dbReference type="EMBL" id="KAF0313604.1"/>
    </source>
</evidence>
<sequence>MSNPHQTIMAFGQLLLPLLPRAHVNWGQLADIIIAQNQVGSVLKQCDPEGPDADDDDDDAMDADSDKEVYGVTTVINLTERRETDAVKELKQTLLSRCKSAGAARDVQLKLDAALSSTTEHTALLLNERFVNIPLQICVPLLTSLRDEIEEAAKKSMPFKFSHFVLISKLHRPKGKGKKKDRTQAEPVWVNGEDEIFDKAAEASFEFSVAEETDTAVDGRWTDRDTLMTPYRRVLLLPAAALPPAIDEITRAVQKLPQLG</sequence>
<evidence type="ECO:0000256" key="3">
    <source>
        <dbReference type="SAM" id="MobiDB-lite"/>
    </source>
</evidence>
<dbReference type="OrthoDB" id="27543at2759"/>
<dbReference type="Proteomes" id="UP000440578">
    <property type="component" value="Unassembled WGS sequence"/>
</dbReference>
<evidence type="ECO:0000313" key="6">
    <source>
        <dbReference type="Proteomes" id="UP000440578"/>
    </source>
</evidence>
<accession>A0A6A4XC73</accession>
<feature type="signal peptide" evidence="4">
    <location>
        <begin position="1"/>
        <end position="22"/>
    </location>
</feature>
<protein>
    <recommendedName>
        <fullName evidence="2">Protein BCCIP homolog</fullName>
    </recommendedName>
</protein>
<dbReference type="AlphaFoldDB" id="A0A6A4XC73"/>
<dbReference type="GO" id="GO:0005634">
    <property type="term" value="C:nucleus"/>
    <property type="evidence" value="ECO:0007669"/>
    <property type="project" value="TreeGrafter"/>
</dbReference>
<organism evidence="5 6">
    <name type="scientific">Amphibalanus amphitrite</name>
    <name type="common">Striped barnacle</name>
    <name type="synonym">Balanus amphitrite</name>
    <dbReference type="NCBI Taxonomy" id="1232801"/>
    <lineage>
        <taxon>Eukaryota</taxon>
        <taxon>Metazoa</taxon>
        <taxon>Ecdysozoa</taxon>
        <taxon>Arthropoda</taxon>
        <taxon>Crustacea</taxon>
        <taxon>Multicrustacea</taxon>
        <taxon>Cirripedia</taxon>
        <taxon>Thoracica</taxon>
        <taxon>Thoracicalcarea</taxon>
        <taxon>Balanomorpha</taxon>
        <taxon>Balanoidea</taxon>
        <taxon>Balanidae</taxon>
        <taxon>Amphibalaninae</taxon>
        <taxon>Amphibalanus</taxon>
    </lineage>
</organism>
<evidence type="ECO:0000256" key="1">
    <source>
        <dbReference type="ARBA" id="ARBA00006781"/>
    </source>
</evidence>
<evidence type="ECO:0000256" key="4">
    <source>
        <dbReference type="SAM" id="SignalP"/>
    </source>
</evidence>
<gene>
    <name evidence="5" type="ORF">FJT64_015894</name>
</gene>
<keyword evidence="6" id="KW-1185">Reference proteome</keyword>
<comment type="similarity">
    <text evidence="1 2">Belongs to the BCP1 family.</text>
</comment>
<dbReference type="InterPro" id="IPR025602">
    <property type="entry name" value="BCP1_family"/>
</dbReference>
<feature type="compositionally biased region" description="Acidic residues" evidence="3">
    <location>
        <begin position="49"/>
        <end position="63"/>
    </location>
</feature>
<proteinExistence type="inferred from homology"/>
<comment type="caution">
    <text evidence="5">The sequence shown here is derived from an EMBL/GenBank/DDBJ whole genome shotgun (WGS) entry which is preliminary data.</text>
</comment>
<evidence type="ECO:0000256" key="2">
    <source>
        <dbReference type="PIRNR" id="PIRNR028983"/>
    </source>
</evidence>
<dbReference type="PANTHER" id="PTHR13261">
    <property type="entry name" value="BRCA2 AND CDKN1A INTERACTING PROTEIN"/>
    <property type="match status" value="1"/>
</dbReference>
<feature type="chain" id="PRO_5025428442" description="Protein BCCIP homolog" evidence="4">
    <location>
        <begin position="23"/>
        <end position="260"/>
    </location>
</feature>
<dbReference type="PIRSF" id="PIRSF028983">
    <property type="entry name" value="BCP1"/>
    <property type="match status" value="1"/>
</dbReference>
<dbReference type="Pfam" id="PF13862">
    <property type="entry name" value="BCCIP"/>
    <property type="match status" value="1"/>
</dbReference>
<keyword evidence="4" id="KW-0732">Signal</keyword>
<reference evidence="5 6" key="1">
    <citation type="submission" date="2019-07" db="EMBL/GenBank/DDBJ databases">
        <title>Draft genome assembly of a fouling barnacle, Amphibalanus amphitrite (Darwin, 1854): The first reference genome for Thecostraca.</title>
        <authorList>
            <person name="Kim W."/>
        </authorList>
    </citation>
    <scope>NUCLEOTIDE SEQUENCE [LARGE SCALE GENOMIC DNA]</scope>
    <source>
        <strain evidence="5">SNU_AA5</strain>
        <tissue evidence="5">Soma without cirri and trophi</tissue>
    </source>
</reference>
<name>A0A6A4XC73_AMPAM</name>
<dbReference type="PANTHER" id="PTHR13261:SF0">
    <property type="entry name" value="BRCA2 AND CDKN1A-INTERACTING PROTEIN"/>
    <property type="match status" value="1"/>
</dbReference>
<dbReference type="EMBL" id="VIIS01000078">
    <property type="protein sequence ID" value="KAF0313604.1"/>
    <property type="molecule type" value="Genomic_DNA"/>
</dbReference>
<feature type="region of interest" description="Disordered" evidence="3">
    <location>
        <begin position="45"/>
        <end position="64"/>
    </location>
</feature>